<dbReference type="STRING" id="1338011.BD94_3863"/>
<keyword evidence="7 9" id="KW-0067">ATP-binding</keyword>
<comment type="subcellular location">
    <subcellularLocation>
        <location evidence="9">Cytoplasm</location>
    </subcellularLocation>
</comment>
<evidence type="ECO:0000259" key="10">
    <source>
        <dbReference type="Pfam" id="PF00696"/>
    </source>
</evidence>
<evidence type="ECO:0000256" key="6">
    <source>
        <dbReference type="ARBA" id="ARBA00022777"/>
    </source>
</evidence>
<name>A0A077EME6_9FLAO</name>
<evidence type="ECO:0000256" key="9">
    <source>
        <dbReference type="HAMAP-Rule" id="MF_00082"/>
    </source>
</evidence>
<accession>A0A077EME6</accession>
<dbReference type="PIRSF" id="PIRSF000728">
    <property type="entry name" value="NAGK"/>
    <property type="match status" value="1"/>
</dbReference>
<keyword evidence="9" id="KW-0963">Cytoplasm</keyword>
<feature type="binding site" evidence="9">
    <location>
        <position position="63"/>
    </location>
    <ligand>
        <name>substrate</name>
    </ligand>
</feature>
<dbReference type="NCBIfam" id="TIGR00761">
    <property type="entry name" value="argB"/>
    <property type="match status" value="1"/>
</dbReference>
<dbReference type="KEGG" id="eao:BD94_3863"/>
<gene>
    <name evidence="9" type="primary">argB</name>
    <name evidence="11" type="ORF">BD94_3863</name>
</gene>
<dbReference type="EMBL" id="CP007547">
    <property type="protein sequence ID" value="AIL47638.1"/>
    <property type="molecule type" value="Genomic_DNA"/>
</dbReference>
<dbReference type="InterPro" id="IPR036393">
    <property type="entry name" value="AceGlu_kinase-like_sf"/>
</dbReference>
<evidence type="ECO:0000256" key="5">
    <source>
        <dbReference type="ARBA" id="ARBA00022741"/>
    </source>
</evidence>
<evidence type="ECO:0000256" key="4">
    <source>
        <dbReference type="ARBA" id="ARBA00022679"/>
    </source>
</evidence>
<dbReference type="GO" id="GO:0005737">
    <property type="term" value="C:cytoplasm"/>
    <property type="evidence" value="ECO:0007669"/>
    <property type="project" value="UniProtKB-SubCell"/>
</dbReference>
<dbReference type="Proteomes" id="UP000028933">
    <property type="component" value="Chromosome"/>
</dbReference>
<dbReference type="InterPro" id="IPR001048">
    <property type="entry name" value="Asp/Glu/Uridylate_kinase"/>
</dbReference>
<keyword evidence="4 9" id="KW-0808">Transferase</keyword>
<comment type="pathway">
    <text evidence="1 9">Amino-acid biosynthesis; L-arginine biosynthesis; N(2)-acetyl-L-ornithine from L-glutamate: step 2/4.</text>
</comment>
<feature type="binding site" evidence="9">
    <location>
        <begin position="41"/>
        <end position="42"/>
    </location>
    <ligand>
        <name>substrate</name>
    </ligand>
</feature>
<comment type="function">
    <text evidence="9">Catalyzes the ATP-dependent phosphorylation of N-acetyl-L-glutamate.</text>
</comment>
<dbReference type="InterPro" id="IPR037528">
    <property type="entry name" value="ArgB"/>
</dbReference>
<keyword evidence="5 9" id="KW-0547">Nucleotide-binding</keyword>
<evidence type="ECO:0000313" key="11">
    <source>
        <dbReference type="EMBL" id="AIL47638.1"/>
    </source>
</evidence>
<comment type="similarity">
    <text evidence="9">Belongs to the acetylglutamate kinase family. ArgB subfamily.</text>
</comment>
<keyword evidence="6 9" id="KW-0418">Kinase</keyword>
<evidence type="ECO:0000256" key="8">
    <source>
        <dbReference type="ARBA" id="ARBA00048141"/>
    </source>
</evidence>
<evidence type="ECO:0000256" key="1">
    <source>
        <dbReference type="ARBA" id="ARBA00004828"/>
    </source>
</evidence>
<reference evidence="11" key="1">
    <citation type="journal article" date="2013" name="Lancet">
        <title>First case of E anophelis outbreak in an intensive-care unit.</title>
        <authorList>
            <person name="Teo J."/>
            <person name="Tan S.Y."/>
            <person name="Tay M."/>
            <person name="Ding Y."/>
            <person name="Kjelleberg S."/>
            <person name="Givskov M."/>
            <person name="Lin R.T."/>
            <person name="Yang L."/>
        </authorList>
    </citation>
    <scope>NUCLEOTIDE SEQUENCE [LARGE SCALE GENOMIC DNA]</scope>
    <source>
        <strain evidence="11">NUHP1</strain>
    </source>
</reference>
<dbReference type="PANTHER" id="PTHR23342:SF0">
    <property type="entry name" value="N-ACETYLGLUTAMATE SYNTHASE, MITOCHONDRIAL"/>
    <property type="match status" value="1"/>
</dbReference>
<dbReference type="PANTHER" id="PTHR23342">
    <property type="entry name" value="N-ACETYLGLUTAMATE SYNTHASE"/>
    <property type="match status" value="1"/>
</dbReference>
<dbReference type="SUPFAM" id="SSF53633">
    <property type="entry name" value="Carbamate kinase-like"/>
    <property type="match status" value="1"/>
</dbReference>
<dbReference type="HOGENOM" id="CLU_053680_1_0_10"/>
<dbReference type="EC" id="2.7.2.8" evidence="9"/>
<feature type="domain" description="Aspartate/glutamate/uridylate kinase" evidence="10">
    <location>
        <begin position="7"/>
        <end position="242"/>
    </location>
</feature>
<dbReference type="HAMAP" id="MF_00082">
    <property type="entry name" value="ArgB"/>
    <property type="match status" value="1"/>
</dbReference>
<dbReference type="Pfam" id="PF00696">
    <property type="entry name" value="AA_kinase"/>
    <property type="match status" value="1"/>
</dbReference>
<evidence type="ECO:0000313" key="12">
    <source>
        <dbReference type="Proteomes" id="UP000028933"/>
    </source>
</evidence>
<proteinExistence type="inferred from homology"/>
<keyword evidence="2 9" id="KW-0055">Arginine biosynthesis</keyword>
<comment type="catalytic activity">
    <reaction evidence="8 9">
        <text>N-acetyl-L-glutamate + ATP = N-acetyl-L-glutamyl 5-phosphate + ADP</text>
        <dbReference type="Rhea" id="RHEA:14629"/>
        <dbReference type="ChEBI" id="CHEBI:30616"/>
        <dbReference type="ChEBI" id="CHEBI:44337"/>
        <dbReference type="ChEBI" id="CHEBI:57936"/>
        <dbReference type="ChEBI" id="CHEBI:456216"/>
        <dbReference type="EC" id="2.7.2.8"/>
    </reaction>
</comment>
<organism evidence="11 12">
    <name type="scientific">Elizabethkingia anophelis NUHP1</name>
    <dbReference type="NCBI Taxonomy" id="1338011"/>
    <lineage>
        <taxon>Bacteria</taxon>
        <taxon>Pseudomonadati</taxon>
        <taxon>Bacteroidota</taxon>
        <taxon>Flavobacteriia</taxon>
        <taxon>Flavobacteriales</taxon>
        <taxon>Weeksellaceae</taxon>
        <taxon>Elizabethkingia</taxon>
    </lineage>
</organism>
<dbReference type="RefSeq" id="WP_021347414.1">
    <property type="nucleotide sequence ID" value="NZ_CP007547.1"/>
</dbReference>
<dbReference type="CDD" id="cd04238">
    <property type="entry name" value="AAK_NAGK-like"/>
    <property type="match status" value="1"/>
</dbReference>
<protein>
    <recommendedName>
        <fullName evidence="9">Acetylglutamate kinase</fullName>
        <ecNumber evidence="9">2.7.2.8</ecNumber>
    </recommendedName>
    <alternativeName>
        <fullName evidence="9">N-acetyl-L-glutamate 5-phosphotransferase</fullName>
    </alternativeName>
    <alternativeName>
        <fullName evidence="9">NAG kinase</fullName>
        <shortName evidence="9">NAGK</shortName>
    </alternativeName>
</protein>
<dbReference type="GO" id="GO:0003991">
    <property type="term" value="F:acetylglutamate kinase activity"/>
    <property type="evidence" value="ECO:0007669"/>
    <property type="project" value="UniProtKB-UniRule"/>
</dbReference>
<dbReference type="UniPathway" id="UPA00068">
    <property type="reaction ID" value="UER00107"/>
</dbReference>
<feature type="binding site" evidence="9">
    <location>
        <position position="158"/>
    </location>
    <ligand>
        <name>substrate</name>
    </ligand>
</feature>
<dbReference type="eggNOG" id="COG0548">
    <property type="taxonomic scope" value="Bacteria"/>
</dbReference>
<dbReference type="InterPro" id="IPR004662">
    <property type="entry name" value="AcgluKinase_fam"/>
</dbReference>
<evidence type="ECO:0000256" key="2">
    <source>
        <dbReference type="ARBA" id="ARBA00022571"/>
    </source>
</evidence>
<sequence>MKQPLHIIKIGGNVIDDPEKLSAFLRNFSGIKEPKILIHGGGKIATELAGKMNIPQQMIDGRRVTDAETLKLITMVYGGLISKNIVAALSANGDIAIGLSGADANSVLANKRPANPIDFGFVGDVAAVNSGNIDKILQAGFVPVFCAITHDGNSQLLNTNADTMASAIATAMSGNYESFLYYCFEKKGVLEDVENENSVIHEINPSNYEKLKEEGKIFQGMIPKLDNAFSAIQKGVKAVHILQAEDLSSLILTKRAYGTRITA</sequence>
<dbReference type="AlphaFoldDB" id="A0A077EME6"/>
<dbReference type="GO" id="GO:0042450">
    <property type="term" value="P:L-arginine biosynthetic process via ornithine"/>
    <property type="evidence" value="ECO:0007669"/>
    <property type="project" value="UniProtKB-UniRule"/>
</dbReference>
<evidence type="ECO:0000256" key="7">
    <source>
        <dbReference type="ARBA" id="ARBA00022840"/>
    </source>
</evidence>
<dbReference type="Gene3D" id="3.40.1160.10">
    <property type="entry name" value="Acetylglutamate kinase-like"/>
    <property type="match status" value="1"/>
</dbReference>
<evidence type="ECO:0000256" key="3">
    <source>
        <dbReference type="ARBA" id="ARBA00022605"/>
    </source>
</evidence>
<reference evidence="11" key="2">
    <citation type="journal article" date="2015" name="Genome Biol. Evol.">
        <title>Complete Genome Sequence and Transcriptomic Analysis of the Novel Pathogen Elizabethkingia anophelis in Response to Oxidative Stress.</title>
        <authorList>
            <person name="Li Y."/>
            <person name="Liu Y."/>
            <person name="Chew S.C."/>
            <person name="Tay M."/>
            <person name="Salido M.M."/>
            <person name="Teo J."/>
            <person name="Lauro F.M."/>
            <person name="Givskov M."/>
            <person name="Yang L."/>
        </authorList>
    </citation>
    <scope>NUCLEOTIDE SEQUENCE</scope>
    <source>
        <strain evidence="11">NUHP1</strain>
    </source>
</reference>
<feature type="site" description="Transition state stabilizer" evidence="9">
    <location>
        <position position="9"/>
    </location>
</feature>
<dbReference type="GO" id="GO:0005524">
    <property type="term" value="F:ATP binding"/>
    <property type="evidence" value="ECO:0007669"/>
    <property type="project" value="UniProtKB-UniRule"/>
</dbReference>
<keyword evidence="3 9" id="KW-0028">Amino-acid biosynthesis</keyword>
<feature type="site" description="Transition state stabilizer" evidence="9">
    <location>
        <position position="224"/>
    </location>
</feature>